<feature type="compositionally biased region" description="Low complexity" evidence="1">
    <location>
        <begin position="39"/>
        <end position="70"/>
    </location>
</feature>
<dbReference type="AlphaFoldDB" id="A0ABD0J6D6"/>
<keyword evidence="3" id="KW-1185">Reference proteome</keyword>
<evidence type="ECO:0000313" key="2">
    <source>
        <dbReference type="EMBL" id="KAK7463182.1"/>
    </source>
</evidence>
<reference evidence="2 3" key="1">
    <citation type="journal article" date="2023" name="Sci. Data">
        <title>Genome assembly of the Korean intertidal mud-creeper Batillaria attramentaria.</title>
        <authorList>
            <person name="Patra A.K."/>
            <person name="Ho P.T."/>
            <person name="Jun S."/>
            <person name="Lee S.J."/>
            <person name="Kim Y."/>
            <person name="Won Y.J."/>
        </authorList>
    </citation>
    <scope>NUCLEOTIDE SEQUENCE [LARGE SCALE GENOMIC DNA]</scope>
    <source>
        <strain evidence="2">Wonlab-2016</strain>
    </source>
</reference>
<sequence length="129" mass="13937">PTVPQNTVPQPHKHSPTAPQPHNTAPQPHKHSPTAPQHSPTAPQTQSHSPTTQPHTHSPTAPQHSPTSQPGQLFSGQSPLTARRSRGRGKFPAIVSDCLHTVLLILHDPPYIIRDSSFISRLTLRAPGT</sequence>
<evidence type="ECO:0000256" key="1">
    <source>
        <dbReference type="SAM" id="MobiDB-lite"/>
    </source>
</evidence>
<dbReference type="Proteomes" id="UP001519460">
    <property type="component" value="Unassembled WGS sequence"/>
</dbReference>
<feature type="non-terminal residue" evidence="2">
    <location>
        <position position="1"/>
    </location>
</feature>
<protein>
    <submittedName>
        <fullName evidence="2">Uncharacterized protein</fullName>
    </submittedName>
</protein>
<proteinExistence type="predicted"/>
<feature type="region of interest" description="Disordered" evidence="1">
    <location>
        <begin position="1"/>
        <end position="87"/>
    </location>
</feature>
<organism evidence="2 3">
    <name type="scientific">Batillaria attramentaria</name>
    <dbReference type="NCBI Taxonomy" id="370345"/>
    <lineage>
        <taxon>Eukaryota</taxon>
        <taxon>Metazoa</taxon>
        <taxon>Spiralia</taxon>
        <taxon>Lophotrochozoa</taxon>
        <taxon>Mollusca</taxon>
        <taxon>Gastropoda</taxon>
        <taxon>Caenogastropoda</taxon>
        <taxon>Sorbeoconcha</taxon>
        <taxon>Cerithioidea</taxon>
        <taxon>Batillariidae</taxon>
        <taxon>Batillaria</taxon>
    </lineage>
</organism>
<comment type="caution">
    <text evidence="2">The sequence shown here is derived from an EMBL/GenBank/DDBJ whole genome shotgun (WGS) entry which is preliminary data.</text>
</comment>
<name>A0ABD0J6D6_9CAEN</name>
<evidence type="ECO:0000313" key="3">
    <source>
        <dbReference type="Proteomes" id="UP001519460"/>
    </source>
</evidence>
<dbReference type="EMBL" id="JACVVK020000608">
    <property type="protein sequence ID" value="KAK7463182.1"/>
    <property type="molecule type" value="Genomic_DNA"/>
</dbReference>
<accession>A0ABD0J6D6</accession>
<feature type="compositionally biased region" description="Polar residues" evidence="1">
    <location>
        <begin position="71"/>
        <end position="80"/>
    </location>
</feature>
<gene>
    <name evidence="2" type="ORF">BaRGS_00038241</name>
</gene>